<feature type="compositionally biased region" description="Gly residues" evidence="1">
    <location>
        <begin position="205"/>
        <end position="233"/>
    </location>
</feature>
<feature type="region of interest" description="Disordered" evidence="1">
    <location>
        <begin position="362"/>
        <end position="399"/>
    </location>
</feature>
<keyword evidence="4" id="KW-1185">Reference proteome</keyword>
<feature type="compositionally biased region" description="Gly residues" evidence="1">
    <location>
        <begin position="363"/>
        <end position="391"/>
    </location>
</feature>
<gene>
    <name evidence="3" type="ORF">QR685DRAFT_514469</name>
</gene>
<reference evidence="3 4" key="1">
    <citation type="submission" date="2023-09" db="EMBL/GenBank/DDBJ databases">
        <title>Multi-omics analysis of a traditional fermented food reveals byproduct-associated fungal strains for waste-to-food upcycling.</title>
        <authorList>
            <consortium name="Lawrence Berkeley National Laboratory"/>
            <person name="Rekdal V.M."/>
            <person name="Villalobos-Escobedo J.M."/>
            <person name="Rodriguez-Valeron N."/>
            <person name="Garcia M.O."/>
            <person name="Vasquez D.P."/>
            <person name="Damayanti I."/>
            <person name="Sorensen P.M."/>
            <person name="Baidoo E.E."/>
            <person name="De Carvalho A.C."/>
            <person name="Riley R."/>
            <person name="Lipzen A."/>
            <person name="He G."/>
            <person name="Yan M."/>
            <person name="Haridas S."/>
            <person name="Daum C."/>
            <person name="Yoshinaga Y."/>
            <person name="Ng V."/>
            <person name="Grigoriev I.V."/>
            <person name="Munk R."/>
            <person name="Nuraida L."/>
            <person name="Wijaya C.H."/>
            <person name="Morales P.-C."/>
            <person name="Keasling J.D."/>
        </authorList>
    </citation>
    <scope>NUCLEOTIDE SEQUENCE [LARGE SCALE GENOMIC DNA]</scope>
    <source>
        <strain evidence="3 4">FGSC 2613</strain>
    </source>
</reference>
<dbReference type="Pfam" id="PF00226">
    <property type="entry name" value="DnaJ"/>
    <property type="match status" value="1"/>
</dbReference>
<evidence type="ECO:0000313" key="4">
    <source>
        <dbReference type="Proteomes" id="UP001451303"/>
    </source>
</evidence>
<feature type="compositionally biased region" description="Low complexity" evidence="1">
    <location>
        <begin position="192"/>
        <end position="204"/>
    </location>
</feature>
<dbReference type="InterPro" id="IPR052763">
    <property type="entry name" value="DnaJ_C4"/>
</dbReference>
<feature type="region of interest" description="Disordered" evidence="1">
    <location>
        <begin position="141"/>
        <end position="317"/>
    </location>
</feature>
<dbReference type="PANTHER" id="PTHR44825">
    <property type="match status" value="1"/>
</dbReference>
<dbReference type="PRINTS" id="PR00625">
    <property type="entry name" value="JDOMAIN"/>
</dbReference>
<comment type="caution">
    <text evidence="3">The sequence shown here is derived from an EMBL/GenBank/DDBJ whole genome shotgun (WGS) entry which is preliminary data.</text>
</comment>
<feature type="compositionally biased region" description="Low complexity" evidence="1">
    <location>
        <begin position="276"/>
        <end position="285"/>
    </location>
</feature>
<dbReference type="CDD" id="cd06257">
    <property type="entry name" value="DnaJ"/>
    <property type="match status" value="1"/>
</dbReference>
<dbReference type="InterPro" id="IPR036869">
    <property type="entry name" value="J_dom_sf"/>
</dbReference>
<feature type="compositionally biased region" description="Basic and acidic residues" evidence="1">
    <location>
        <begin position="251"/>
        <end position="275"/>
    </location>
</feature>
<proteinExistence type="predicted"/>
<dbReference type="Proteomes" id="UP001451303">
    <property type="component" value="Unassembled WGS sequence"/>
</dbReference>
<name>A0ABR3DTW2_NEUIN</name>
<protein>
    <recommendedName>
        <fullName evidence="2">J domain-containing protein</fullName>
    </recommendedName>
</protein>
<evidence type="ECO:0000256" key="1">
    <source>
        <dbReference type="SAM" id="MobiDB-lite"/>
    </source>
</evidence>
<sequence length="399" mass="43572">MPVHYSSFGAALRPLGRQCRRGPHVSTPSPSILTTTARVNVANKVSRNFTISRTLQTGRQEPEHHNNHYETLNVHFDATQAEIKKSFYHLSKTHHPDHNPSDPHASHRFMRISEAYSTLSHANKRARYDRDVLRLHLRARAHGSHHSSSVGPAGGRPASGLSKRRSTTQGAPPPSFFKQGGYGEQKVKREWQQSSTGYSSQQQYGYGGGPGPGPTGGFSWGAGGGEGATGGGPKQEYSQAFNPASAPHFNSEQHTRTHEQLWENLKKSHARRSEAARQQAQWQQQQEEEEEEGQQQWWSGSGYHQQEAQQQPYYKQQQQQWGESKKVMPEIQQGNWASFFAVTAVLLVSSFGPYWLFGEWTSTGGGGGGGGGGSGKKRSGSGGSGGSGGGSTSRKPTAV</sequence>
<dbReference type="EMBL" id="JAVLET010000001">
    <property type="protein sequence ID" value="KAL0476096.1"/>
    <property type="molecule type" value="Genomic_DNA"/>
</dbReference>
<dbReference type="InterPro" id="IPR001623">
    <property type="entry name" value="DnaJ_domain"/>
</dbReference>
<accession>A0ABR3DTW2</accession>
<feature type="compositionally biased region" description="Polar residues" evidence="1">
    <location>
        <begin position="236"/>
        <end position="250"/>
    </location>
</feature>
<dbReference type="Gene3D" id="1.10.287.110">
    <property type="entry name" value="DnaJ domain"/>
    <property type="match status" value="1"/>
</dbReference>
<evidence type="ECO:0000313" key="3">
    <source>
        <dbReference type="EMBL" id="KAL0476096.1"/>
    </source>
</evidence>
<evidence type="ECO:0000259" key="2">
    <source>
        <dbReference type="PROSITE" id="PS50076"/>
    </source>
</evidence>
<feature type="domain" description="J" evidence="2">
    <location>
        <begin position="67"/>
        <end position="132"/>
    </location>
</feature>
<dbReference type="SMART" id="SM00271">
    <property type="entry name" value="DnaJ"/>
    <property type="match status" value="1"/>
</dbReference>
<feature type="compositionally biased region" description="Low complexity" evidence="1">
    <location>
        <begin position="294"/>
        <end position="317"/>
    </location>
</feature>
<dbReference type="PANTHER" id="PTHR44825:SF1">
    <property type="entry name" value="DNAJ HOMOLOG SUBFAMILY C MEMBER 4"/>
    <property type="match status" value="1"/>
</dbReference>
<organism evidence="3 4">
    <name type="scientific">Neurospora intermedia</name>
    <dbReference type="NCBI Taxonomy" id="5142"/>
    <lineage>
        <taxon>Eukaryota</taxon>
        <taxon>Fungi</taxon>
        <taxon>Dikarya</taxon>
        <taxon>Ascomycota</taxon>
        <taxon>Pezizomycotina</taxon>
        <taxon>Sordariomycetes</taxon>
        <taxon>Sordariomycetidae</taxon>
        <taxon>Sordariales</taxon>
        <taxon>Sordariaceae</taxon>
        <taxon>Neurospora</taxon>
    </lineage>
</organism>
<dbReference type="PROSITE" id="PS50076">
    <property type="entry name" value="DNAJ_2"/>
    <property type="match status" value="1"/>
</dbReference>
<dbReference type="SUPFAM" id="SSF46565">
    <property type="entry name" value="Chaperone J-domain"/>
    <property type="match status" value="1"/>
</dbReference>